<dbReference type="SUPFAM" id="SSF52266">
    <property type="entry name" value="SGNH hydrolase"/>
    <property type="match status" value="1"/>
</dbReference>
<accession>A0A1N6EJB2</accession>
<dbReference type="AlphaFoldDB" id="A0A1N6EJB2"/>
<comment type="similarity">
    <text evidence="1">Belongs to the 'GDSL' lipolytic enzyme family.</text>
</comment>
<proteinExistence type="inferred from homology"/>
<evidence type="ECO:0000256" key="2">
    <source>
        <dbReference type="ARBA" id="ARBA00022801"/>
    </source>
</evidence>
<gene>
    <name evidence="4" type="ORF">SAMN05444409_0669</name>
</gene>
<dbReference type="Gene3D" id="3.40.50.1110">
    <property type="entry name" value="SGNH hydrolase"/>
    <property type="match status" value="1"/>
</dbReference>
<organism evidence="4 5">
    <name type="scientific">Epilithonimonas zeae</name>
    <dbReference type="NCBI Taxonomy" id="1416779"/>
    <lineage>
        <taxon>Bacteria</taxon>
        <taxon>Pseudomonadati</taxon>
        <taxon>Bacteroidota</taxon>
        <taxon>Flavobacteriia</taxon>
        <taxon>Flavobacteriales</taxon>
        <taxon>Weeksellaceae</taxon>
        <taxon>Chryseobacterium group</taxon>
        <taxon>Epilithonimonas</taxon>
    </lineage>
</organism>
<evidence type="ECO:0000256" key="1">
    <source>
        <dbReference type="ARBA" id="ARBA00008668"/>
    </source>
</evidence>
<dbReference type="CDD" id="cd01821">
    <property type="entry name" value="Rhamnogalacturan_acetylesterase_like"/>
    <property type="match status" value="1"/>
</dbReference>
<dbReference type="Pfam" id="PF13472">
    <property type="entry name" value="Lipase_GDSL_2"/>
    <property type="match status" value="1"/>
</dbReference>
<dbReference type="InterPro" id="IPR013830">
    <property type="entry name" value="SGNH_hydro"/>
</dbReference>
<dbReference type="Proteomes" id="UP000185207">
    <property type="component" value="Unassembled WGS sequence"/>
</dbReference>
<dbReference type="InterPro" id="IPR036514">
    <property type="entry name" value="SGNH_hydro_sf"/>
</dbReference>
<dbReference type="InterPro" id="IPR037459">
    <property type="entry name" value="RhgT-like"/>
</dbReference>
<name>A0A1N6EJB2_9FLAO</name>
<dbReference type="PANTHER" id="PTHR43695">
    <property type="entry name" value="PUTATIVE (AFU_ORTHOLOGUE AFUA_2G17250)-RELATED"/>
    <property type="match status" value="1"/>
</dbReference>
<keyword evidence="5" id="KW-1185">Reference proteome</keyword>
<reference evidence="5" key="1">
    <citation type="submission" date="2016-11" db="EMBL/GenBank/DDBJ databases">
        <authorList>
            <person name="Varghese N."/>
            <person name="Submissions S."/>
        </authorList>
    </citation>
    <scope>NUCLEOTIDE SEQUENCE [LARGE SCALE GENOMIC DNA]</scope>
    <source>
        <strain evidence="5">DSM 27623</strain>
    </source>
</reference>
<evidence type="ECO:0000259" key="3">
    <source>
        <dbReference type="Pfam" id="PF13472"/>
    </source>
</evidence>
<protein>
    <submittedName>
        <fullName evidence="4">Lysophospholipase L1</fullName>
    </submittedName>
</protein>
<dbReference type="GO" id="GO:0016788">
    <property type="term" value="F:hydrolase activity, acting on ester bonds"/>
    <property type="evidence" value="ECO:0007669"/>
    <property type="project" value="UniProtKB-ARBA"/>
</dbReference>
<dbReference type="EMBL" id="FSRK01000001">
    <property type="protein sequence ID" value="SIN83112.1"/>
    <property type="molecule type" value="Genomic_DNA"/>
</dbReference>
<dbReference type="STRING" id="1416779.SAMN05444409_0669"/>
<feature type="domain" description="SGNH hydrolase-type esterase" evidence="3">
    <location>
        <begin position="84"/>
        <end position="261"/>
    </location>
</feature>
<evidence type="ECO:0000313" key="5">
    <source>
        <dbReference type="Proteomes" id="UP000185207"/>
    </source>
</evidence>
<keyword evidence="2" id="KW-0378">Hydrolase</keyword>
<dbReference type="PANTHER" id="PTHR43695:SF1">
    <property type="entry name" value="RHAMNOGALACTURONAN ACETYLESTERASE"/>
    <property type="match status" value="1"/>
</dbReference>
<dbReference type="RefSeq" id="WP_245799013.1">
    <property type="nucleotide sequence ID" value="NZ_FSRK01000001.1"/>
</dbReference>
<sequence>MKISFKNISTVFFITGSVMTFAQTEQDNQKEKIVKPSTDKNTTNIFLAGDSTLTDYTLESNYQEKRYPQQGWGGVFQEFFVTDSLKTFKSPLAKNVLVVDKAKGGRSTRTFFQEGRWRYIFENLRPKDWVLIQFGHNDESEKKVDRYVDVAGYKEYLRLYIHQVREKGATPILVTPVSRNYPWKDGVLGDSHVDYAKAMIEVGQEQKVDIIDLNKLSREFFTQKGKDFVTTTYFMNLPEGKFTAYPNGQKDDTHFQPEGAKAVAQLVYNEFKKIVSKK</sequence>
<evidence type="ECO:0000313" key="4">
    <source>
        <dbReference type="EMBL" id="SIN83112.1"/>
    </source>
</evidence>